<dbReference type="GO" id="GO:0004771">
    <property type="term" value="F:sterol ester esterase activity"/>
    <property type="evidence" value="ECO:0007669"/>
    <property type="project" value="TreeGrafter"/>
</dbReference>
<dbReference type="PANTHER" id="PTHR23025:SF3">
    <property type="entry name" value="HORMONE-SENSITIVE LIPASE"/>
    <property type="match status" value="1"/>
</dbReference>
<keyword evidence="3" id="KW-1185">Reference proteome</keyword>
<protein>
    <recommendedName>
        <fullName evidence="1">Alpha/beta hydrolase fold-3 domain-containing protein</fullName>
    </recommendedName>
</protein>
<dbReference type="SUPFAM" id="SSF53474">
    <property type="entry name" value="alpha/beta-Hydrolases"/>
    <property type="match status" value="1"/>
</dbReference>
<dbReference type="GO" id="GO:0005829">
    <property type="term" value="C:cytosol"/>
    <property type="evidence" value="ECO:0007669"/>
    <property type="project" value="TreeGrafter"/>
</dbReference>
<reference evidence="2" key="1">
    <citation type="submission" date="2023-07" db="EMBL/GenBank/DDBJ databases">
        <authorList>
            <consortium name="AG Swart"/>
            <person name="Singh M."/>
            <person name="Singh A."/>
            <person name="Seah K."/>
            <person name="Emmerich C."/>
        </authorList>
    </citation>
    <scope>NUCLEOTIDE SEQUENCE</scope>
    <source>
        <strain evidence="2">DP1</strain>
    </source>
</reference>
<dbReference type="InterPro" id="IPR013094">
    <property type="entry name" value="AB_hydrolase_3"/>
</dbReference>
<dbReference type="InterPro" id="IPR029058">
    <property type="entry name" value="AB_hydrolase_fold"/>
</dbReference>
<evidence type="ECO:0000313" key="3">
    <source>
        <dbReference type="Proteomes" id="UP001295684"/>
    </source>
</evidence>
<dbReference type="Proteomes" id="UP001295684">
    <property type="component" value="Unassembled WGS sequence"/>
</dbReference>
<name>A0AAD1Y762_EUPCR</name>
<organism evidence="2 3">
    <name type="scientific">Euplotes crassus</name>
    <dbReference type="NCBI Taxonomy" id="5936"/>
    <lineage>
        <taxon>Eukaryota</taxon>
        <taxon>Sar</taxon>
        <taxon>Alveolata</taxon>
        <taxon>Ciliophora</taxon>
        <taxon>Intramacronucleata</taxon>
        <taxon>Spirotrichea</taxon>
        <taxon>Hypotrichia</taxon>
        <taxon>Euplotida</taxon>
        <taxon>Euplotidae</taxon>
        <taxon>Moneuplotes</taxon>
    </lineage>
</organism>
<dbReference type="Gene3D" id="3.40.50.1820">
    <property type="entry name" value="alpha/beta hydrolase"/>
    <property type="match status" value="1"/>
</dbReference>
<comment type="caution">
    <text evidence="2">The sequence shown here is derived from an EMBL/GenBank/DDBJ whole genome shotgun (WGS) entry which is preliminary data.</text>
</comment>
<dbReference type="GO" id="GO:0019433">
    <property type="term" value="P:triglyceride catabolic process"/>
    <property type="evidence" value="ECO:0007669"/>
    <property type="project" value="TreeGrafter"/>
</dbReference>
<accession>A0AAD1Y762</accession>
<dbReference type="AlphaFoldDB" id="A0AAD1Y762"/>
<dbReference type="PANTHER" id="PTHR23025">
    <property type="entry name" value="TRIACYLGLYCEROL LIPASE"/>
    <property type="match status" value="1"/>
</dbReference>
<gene>
    <name evidence="2" type="ORF">ECRASSUSDP1_LOCUS28013</name>
</gene>
<dbReference type="EMBL" id="CAMPGE010028905">
    <property type="protein sequence ID" value="CAI2386398.1"/>
    <property type="molecule type" value="Genomic_DNA"/>
</dbReference>
<proteinExistence type="predicted"/>
<sequence length="685" mass="78564">MELLDLQILDDFNKANEKAEKTVEELFKEEIERTERVTERFYKSLDELMDCKEYIENKELVGAGFEEIRIIVDEQFGAIQNIKKNFYNSQEETKEQEAHDYNISAIGQMLYLMNGVLALLANAMDLFMNQKKEGAGSDENLVAISESPSDSPGQTLDKDEALVDIMYLSALVKYSPELFTMALESSNYDFLCDRTLPEWKEIRKIHKIVNFDKSDKFGKETVRESNQAFIGWLLYVKATLSQQNTSSNKLSKFFKTMTYGTFYMFSVEKCRKQCKLSLSKDTVEEARQILNLLDDKYVSFATKISHKSIKFHKLLFVPKTENDFESILQASEGDMPSYSEYCSQDNRQIPVDDCDPEQTKFHMDIDNFDPETHVQVRLLCNCELPYNFEKKQVMKVSDFQTSSFQKSFACLSCIGSREPYNNFPEVDEIVVHIHGGGFVGMSSNGYQNITRKWASRINIPIFSIDYGCAPEHPYPKGLEDCWQAYRWIVLHSKTHLGISPNKIILVGDSAGGNFCCGVTILAIQNNFRVPDCLILPYPAVDLSVKRFYPSYIYGINDFMLNLIMLKIYQGAYLTEEIDGENNPLLSPIQASDNVLERFPKVRILVGSCDPLRDQSFRFVDRLLKVSGNVKIVEYVNYPHAFLNFQSPVCSLKGSGIANKQICTWIEDAILANRIDKRKGREKTKF</sequence>
<evidence type="ECO:0000259" key="1">
    <source>
        <dbReference type="Pfam" id="PF07859"/>
    </source>
</evidence>
<feature type="domain" description="Alpha/beta hydrolase fold-3" evidence="1">
    <location>
        <begin position="430"/>
        <end position="642"/>
    </location>
</feature>
<evidence type="ECO:0000313" key="2">
    <source>
        <dbReference type="EMBL" id="CAI2386398.1"/>
    </source>
</evidence>
<dbReference type="GO" id="GO:0004806">
    <property type="term" value="F:triacylglycerol lipase activity"/>
    <property type="evidence" value="ECO:0007669"/>
    <property type="project" value="TreeGrafter"/>
</dbReference>
<dbReference type="Pfam" id="PF07859">
    <property type="entry name" value="Abhydrolase_3"/>
    <property type="match status" value="1"/>
</dbReference>